<dbReference type="EMBL" id="WOCE01000019">
    <property type="protein sequence ID" value="KAE9593155.1"/>
    <property type="molecule type" value="Genomic_DNA"/>
</dbReference>
<evidence type="ECO:0000313" key="1">
    <source>
        <dbReference type="EMBL" id="KAE9593155.1"/>
    </source>
</evidence>
<protein>
    <submittedName>
        <fullName evidence="1">Uncharacterized protein</fullName>
    </submittedName>
</protein>
<accession>A0A6A4NR04</accession>
<reference evidence="2" key="1">
    <citation type="journal article" date="2020" name="Nat. Commun.">
        <title>Genome sequence of the cluster root forming white lupin.</title>
        <authorList>
            <person name="Hufnagel B."/>
            <person name="Marques A."/>
            <person name="Soriano A."/>
            <person name="Marques L."/>
            <person name="Divol F."/>
            <person name="Doumas P."/>
            <person name="Sallet E."/>
            <person name="Mancinotti D."/>
            <person name="Carrere S."/>
            <person name="Marande W."/>
            <person name="Arribat S."/>
            <person name="Keller J."/>
            <person name="Huneau C."/>
            <person name="Blein T."/>
            <person name="Aime D."/>
            <person name="Laguerre M."/>
            <person name="Taylor J."/>
            <person name="Schubert V."/>
            <person name="Nelson M."/>
            <person name="Geu-Flores F."/>
            <person name="Crespi M."/>
            <person name="Gallardo-Guerrero K."/>
            <person name="Delaux P.-M."/>
            <person name="Salse J."/>
            <person name="Berges H."/>
            <person name="Guyot R."/>
            <person name="Gouzy J."/>
            <person name="Peret B."/>
        </authorList>
    </citation>
    <scope>NUCLEOTIDE SEQUENCE [LARGE SCALE GENOMIC DNA]</scope>
    <source>
        <strain evidence="2">cv. Amiga</strain>
    </source>
</reference>
<proteinExistence type="predicted"/>
<sequence>MPGTNKTSTILAFDPLSLWINTSLVPSTFKCYHLQTSPCSFCLGQSSQTNPCCLSYGWCPGLQQALDTNLLENQRKRRENSMNNAVFSY</sequence>
<comment type="caution">
    <text evidence="1">The sequence shown here is derived from an EMBL/GenBank/DDBJ whole genome shotgun (WGS) entry which is preliminary data.</text>
</comment>
<keyword evidence="2" id="KW-1185">Reference proteome</keyword>
<dbReference type="AlphaFoldDB" id="A0A6A4NR04"/>
<name>A0A6A4NR04_LUPAL</name>
<evidence type="ECO:0000313" key="2">
    <source>
        <dbReference type="Proteomes" id="UP000447434"/>
    </source>
</evidence>
<gene>
    <name evidence="1" type="ORF">Lalb_Chr19g0136771</name>
</gene>
<dbReference type="Proteomes" id="UP000447434">
    <property type="component" value="Chromosome 19"/>
</dbReference>
<organism evidence="1 2">
    <name type="scientific">Lupinus albus</name>
    <name type="common">White lupine</name>
    <name type="synonym">Lupinus termis</name>
    <dbReference type="NCBI Taxonomy" id="3870"/>
    <lineage>
        <taxon>Eukaryota</taxon>
        <taxon>Viridiplantae</taxon>
        <taxon>Streptophyta</taxon>
        <taxon>Embryophyta</taxon>
        <taxon>Tracheophyta</taxon>
        <taxon>Spermatophyta</taxon>
        <taxon>Magnoliopsida</taxon>
        <taxon>eudicotyledons</taxon>
        <taxon>Gunneridae</taxon>
        <taxon>Pentapetalae</taxon>
        <taxon>rosids</taxon>
        <taxon>fabids</taxon>
        <taxon>Fabales</taxon>
        <taxon>Fabaceae</taxon>
        <taxon>Papilionoideae</taxon>
        <taxon>50 kb inversion clade</taxon>
        <taxon>genistoids sensu lato</taxon>
        <taxon>core genistoids</taxon>
        <taxon>Genisteae</taxon>
        <taxon>Lupinus</taxon>
    </lineage>
</organism>